<evidence type="ECO:0000313" key="2">
    <source>
        <dbReference type="EMBL" id="GGN97763.1"/>
    </source>
</evidence>
<dbReference type="EMBL" id="BMLN01000004">
    <property type="protein sequence ID" value="GGN97763.1"/>
    <property type="molecule type" value="Genomic_DNA"/>
</dbReference>
<dbReference type="Pfam" id="PF13672">
    <property type="entry name" value="PP2C_2"/>
    <property type="match status" value="1"/>
</dbReference>
<dbReference type="InterPro" id="IPR036457">
    <property type="entry name" value="PPM-type-like_dom_sf"/>
</dbReference>
<dbReference type="Gene3D" id="3.60.40.10">
    <property type="entry name" value="PPM-type phosphatase domain"/>
    <property type="match status" value="1"/>
</dbReference>
<dbReference type="Proteomes" id="UP000606653">
    <property type="component" value="Unassembled WGS sequence"/>
</dbReference>
<evidence type="ECO:0000313" key="3">
    <source>
        <dbReference type="Proteomes" id="UP000606653"/>
    </source>
</evidence>
<gene>
    <name evidence="2" type="primary">yegK</name>
    <name evidence="2" type="ORF">GCM10010969_15990</name>
</gene>
<proteinExistence type="predicted"/>
<comment type="caution">
    <text evidence="2">The sequence shown here is derived from an EMBL/GenBank/DDBJ whole genome shotgun (WGS) entry which is preliminary data.</text>
</comment>
<evidence type="ECO:0000259" key="1">
    <source>
        <dbReference type="Pfam" id="PF13672"/>
    </source>
</evidence>
<keyword evidence="3" id="KW-1185">Reference proteome</keyword>
<feature type="domain" description="PPM-type phosphatase" evidence="1">
    <location>
        <begin position="10"/>
        <end position="235"/>
    </location>
</feature>
<protein>
    <recommendedName>
        <fullName evidence="1">PPM-type phosphatase domain-containing protein</fullName>
    </recommendedName>
</protein>
<accession>A0ABQ2L2C2</accession>
<reference evidence="3" key="1">
    <citation type="journal article" date="2019" name="Int. J. Syst. Evol. Microbiol.">
        <title>The Global Catalogue of Microorganisms (GCM) 10K type strain sequencing project: providing services to taxonomists for standard genome sequencing and annotation.</title>
        <authorList>
            <consortium name="The Broad Institute Genomics Platform"/>
            <consortium name="The Broad Institute Genome Sequencing Center for Infectious Disease"/>
            <person name="Wu L."/>
            <person name="Ma J."/>
        </authorList>
    </citation>
    <scope>NUCLEOTIDE SEQUENCE [LARGE SCALE GENOMIC DNA]</scope>
    <source>
        <strain evidence="3">CGMCC 1.6964</strain>
    </source>
</reference>
<name>A0ABQ2L2C2_9BACL</name>
<organism evidence="2 3">
    <name type="scientific">Saccharibacillus kuerlensis</name>
    <dbReference type="NCBI Taxonomy" id="459527"/>
    <lineage>
        <taxon>Bacteria</taxon>
        <taxon>Bacillati</taxon>
        <taxon>Bacillota</taxon>
        <taxon>Bacilli</taxon>
        <taxon>Bacillales</taxon>
        <taxon>Paenibacillaceae</taxon>
        <taxon>Saccharibacillus</taxon>
    </lineage>
</organism>
<sequence>MWRYANASVRGTSHAKTGAPCQDYSLCRTFVDRNGGEVLAAVVSDGAGSASRSDEGSELVCSMFIDAVGQHLEEGGRVDELTREFCEAWLDRFQNTVRGLAEKEGCRSREFACTLLAAVVCEDAAVFIQIGDGAIVFSEKEDVYMWEFWPQQGEYENTTYFATQSSAKNVLQYSLHTGRIYGEVALFTDGIQRLALHYQTKTAYGPFFLPFFSILRNLEPSDNDRYRDSLRAFLESGRVNERTDDDKTLVLATRMSKRDDAS</sequence>
<dbReference type="InterPro" id="IPR001932">
    <property type="entry name" value="PPM-type_phosphatase-like_dom"/>
</dbReference>
<dbReference type="RefSeq" id="WP_018977130.1">
    <property type="nucleotide sequence ID" value="NZ_BMLN01000004.1"/>
</dbReference>
<dbReference type="SUPFAM" id="SSF81606">
    <property type="entry name" value="PP2C-like"/>
    <property type="match status" value="1"/>
</dbReference>